<dbReference type="EMBL" id="LR900182">
    <property type="protein sequence ID" value="CAD7244581.1"/>
    <property type="molecule type" value="Genomic_DNA"/>
</dbReference>
<feature type="coiled-coil region" evidence="3">
    <location>
        <begin position="146"/>
        <end position="176"/>
    </location>
</feature>
<dbReference type="Pfam" id="PF05739">
    <property type="entry name" value="SNARE"/>
    <property type="match status" value="1"/>
</dbReference>
<keyword evidence="4" id="KW-0812">Transmembrane</keyword>
<dbReference type="GO" id="GO:0012505">
    <property type="term" value="C:endomembrane system"/>
    <property type="evidence" value="ECO:0007669"/>
    <property type="project" value="TreeGrafter"/>
</dbReference>
<dbReference type="GO" id="GO:0006906">
    <property type="term" value="P:vesicle fusion"/>
    <property type="evidence" value="ECO:0007669"/>
    <property type="project" value="TreeGrafter"/>
</dbReference>
<evidence type="ECO:0000256" key="4">
    <source>
        <dbReference type="SAM" id="Phobius"/>
    </source>
</evidence>
<evidence type="ECO:0000313" key="7">
    <source>
        <dbReference type="Proteomes" id="UP000677054"/>
    </source>
</evidence>
<keyword evidence="2" id="KW-0813">Transport</keyword>
<dbReference type="GO" id="GO:0048278">
    <property type="term" value="P:vesicle docking"/>
    <property type="evidence" value="ECO:0007669"/>
    <property type="project" value="TreeGrafter"/>
</dbReference>
<dbReference type="GO" id="GO:0006886">
    <property type="term" value="P:intracellular protein transport"/>
    <property type="evidence" value="ECO:0007669"/>
    <property type="project" value="TreeGrafter"/>
</dbReference>
<dbReference type="OrthoDB" id="364348at2759"/>
<dbReference type="SMART" id="SM00397">
    <property type="entry name" value="t_SNARE"/>
    <property type="match status" value="1"/>
</dbReference>
<sequence length="326" mass="36601">MQEAHALQFTLQCISQGGGGGLGRGGSPSALYTFFKPGRGTGFEMRSFPSPQSSRASLEQFQILQDALAADIQKLSRNVQSLKRPVNQLGTSKDAWQYKTQKMDTRRELQCRTKQMAEDATAAIKTLQAQLRSLPKEEQRVRKLQLDRLRDHLLDVANEFQSLQIEEQNLKRQQREQLRARAPSLTVFNGPLGRADENGGVLMEPKASESIGFQGDIQRQPLMYEDLAALREGEITLRELEGNIEDMNQIFTELAAVVHDQGQMVDDIGANVENAQFGIDQGNRALQKTKSYLCSLRRKKCIIASIFIVCGIFIVVGLIIYLYPRK</sequence>
<dbReference type="EMBL" id="CAJPEV010000665">
    <property type="protein sequence ID" value="CAG0887404.1"/>
    <property type="molecule type" value="Genomic_DNA"/>
</dbReference>
<dbReference type="GO" id="GO:0005484">
    <property type="term" value="F:SNAP receptor activity"/>
    <property type="evidence" value="ECO:0007669"/>
    <property type="project" value="TreeGrafter"/>
</dbReference>
<dbReference type="InterPro" id="IPR045242">
    <property type="entry name" value="Syntaxin"/>
</dbReference>
<name>A0A7R8XC68_9CRUS</name>
<proteinExistence type="inferred from homology"/>
<keyword evidence="4" id="KW-1133">Transmembrane helix</keyword>
<dbReference type="PANTHER" id="PTHR19957">
    <property type="entry name" value="SYNTAXIN"/>
    <property type="match status" value="1"/>
</dbReference>
<feature type="transmembrane region" description="Helical" evidence="4">
    <location>
        <begin position="302"/>
        <end position="323"/>
    </location>
</feature>
<keyword evidence="7" id="KW-1185">Reference proteome</keyword>
<keyword evidence="3" id="KW-0175">Coiled coil</keyword>
<dbReference type="Pfam" id="PF14523">
    <property type="entry name" value="Syntaxin_2"/>
    <property type="match status" value="1"/>
</dbReference>
<evidence type="ECO:0000256" key="1">
    <source>
        <dbReference type="ARBA" id="ARBA00009063"/>
    </source>
</evidence>
<dbReference type="PROSITE" id="PS50192">
    <property type="entry name" value="T_SNARE"/>
    <property type="match status" value="1"/>
</dbReference>
<evidence type="ECO:0000259" key="5">
    <source>
        <dbReference type="PROSITE" id="PS50192"/>
    </source>
</evidence>
<keyword evidence="2" id="KW-0532">Neurotransmitter transport</keyword>
<feature type="domain" description="T-SNARE coiled-coil homology" evidence="5">
    <location>
        <begin position="227"/>
        <end position="289"/>
    </location>
</feature>
<dbReference type="Gene3D" id="1.20.58.70">
    <property type="match status" value="1"/>
</dbReference>
<dbReference type="InterPro" id="IPR010989">
    <property type="entry name" value="SNARE"/>
</dbReference>
<comment type="similarity">
    <text evidence="1">Belongs to the syntaxin family.</text>
</comment>
<evidence type="ECO:0000256" key="2">
    <source>
        <dbReference type="ARBA" id="ARBA00022775"/>
    </source>
</evidence>
<dbReference type="InterPro" id="IPR006011">
    <property type="entry name" value="Syntaxin_N"/>
</dbReference>
<dbReference type="GO" id="GO:0006836">
    <property type="term" value="P:neurotransmitter transport"/>
    <property type="evidence" value="ECO:0007669"/>
    <property type="project" value="UniProtKB-KW"/>
</dbReference>
<dbReference type="PANTHER" id="PTHR19957:SF38">
    <property type="entry name" value="LD27581P"/>
    <property type="match status" value="1"/>
</dbReference>
<protein>
    <recommendedName>
        <fullName evidence="5">t-SNARE coiled-coil homology domain-containing protein</fullName>
    </recommendedName>
</protein>
<dbReference type="Gene3D" id="1.20.5.110">
    <property type="match status" value="1"/>
</dbReference>
<organism evidence="6">
    <name type="scientific">Darwinula stevensoni</name>
    <dbReference type="NCBI Taxonomy" id="69355"/>
    <lineage>
        <taxon>Eukaryota</taxon>
        <taxon>Metazoa</taxon>
        <taxon>Ecdysozoa</taxon>
        <taxon>Arthropoda</taxon>
        <taxon>Crustacea</taxon>
        <taxon>Oligostraca</taxon>
        <taxon>Ostracoda</taxon>
        <taxon>Podocopa</taxon>
        <taxon>Podocopida</taxon>
        <taxon>Darwinulocopina</taxon>
        <taxon>Darwinuloidea</taxon>
        <taxon>Darwinulidae</taxon>
        <taxon>Darwinula</taxon>
    </lineage>
</organism>
<accession>A0A7R8XC68</accession>
<gene>
    <name evidence="6" type="ORF">DSTB1V02_LOCUS4475</name>
</gene>
<dbReference type="GO" id="GO:0031201">
    <property type="term" value="C:SNARE complex"/>
    <property type="evidence" value="ECO:0007669"/>
    <property type="project" value="TreeGrafter"/>
</dbReference>
<dbReference type="Proteomes" id="UP000677054">
    <property type="component" value="Unassembled WGS sequence"/>
</dbReference>
<reference evidence="6" key="1">
    <citation type="submission" date="2020-11" db="EMBL/GenBank/DDBJ databases">
        <authorList>
            <person name="Tran Van P."/>
        </authorList>
    </citation>
    <scope>NUCLEOTIDE SEQUENCE</scope>
</reference>
<evidence type="ECO:0000313" key="6">
    <source>
        <dbReference type="EMBL" id="CAD7244581.1"/>
    </source>
</evidence>
<keyword evidence="4" id="KW-0472">Membrane</keyword>
<dbReference type="InterPro" id="IPR000727">
    <property type="entry name" value="T_SNARE_dom"/>
</dbReference>
<dbReference type="AlphaFoldDB" id="A0A7R8XC68"/>
<dbReference type="SUPFAM" id="SSF47661">
    <property type="entry name" value="t-snare proteins"/>
    <property type="match status" value="1"/>
</dbReference>
<dbReference type="GO" id="GO:0000149">
    <property type="term" value="F:SNARE binding"/>
    <property type="evidence" value="ECO:0007669"/>
    <property type="project" value="TreeGrafter"/>
</dbReference>
<evidence type="ECO:0000256" key="3">
    <source>
        <dbReference type="SAM" id="Coils"/>
    </source>
</evidence>